<sequence length="295" mass="34195">MDYLKPVLGTTSFHPINVNSIIPDGIVRERRQFFVSNDLNMTNDNGNNLKFEGYTHKSALDFYAPENRKKKIYPIVNTRTPRRPAILYYGSEDSNQNYRNEVLDFRNEKSHPYFVVRVRSHPPPPYQGNYFQSGDDVRDLHFSDTGQNSWYRSRRNIEQEQDMTRISNSFLYENSKNLPFKSWNDMDHDSRNFEKMSITSSRRASDDHSSTMSGSSEIMSMHDQIVRFSATSSAPEDNTTNSILAEKEATLVVRLEQELTQAQICNHRLNQQLKVLANSSDKVIKVELSNVKVSY</sequence>
<dbReference type="InParanoid" id="E3LUB0"/>
<dbReference type="HOGENOM" id="CLU_1157290_0_0_1"/>
<evidence type="ECO:0000313" key="2">
    <source>
        <dbReference type="Proteomes" id="UP000008281"/>
    </source>
</evidence>
<accession>E3LUB0</accession>
<dbReference type="AlphaFoldDB" id="E3LUB0"/>
<reference evidence="1" key="1">
    <citation type="submission" date="2007-07" db="EMBL/GenBank/DDBJ databases">
        <title>PCAP assembly of the Caenorhabditis remanei genome.</title>
        <authorList>
            <consortium name="The Caenorhabditis remanei Sequencing Consortium"/>
            <person name="Wilson R.K."/>
        </authorList>
    </citation>
    <scope>NUCLEOTIDE SEQUENCE [LARGE SCALE GENOMIC DNA]</scope>
    <source>
        <strain evidence="1">PB4641</strain>
    </source>
</reference>
<dbReference type="EMBL" id="DS268415">
    <property type="protein sequence ID" value="EFP11321.1"/>
    <property type="molecule type" value="Genomic_DNA"/>
</dbReference>
<organism evidence="2">
    <name type="scientific">Caenorhabditis remanei</name>
    <name type="common">Caenorhabditis vulgaris</name>
    <dbReference type="NCBI Taxonomy" id="31234"/>
    <lineage>
        <taxon>Eukaryota</taxon>
        <taxon>Metazoa</taxon>
        <taxon>Ecdysozoa</taxon>
        <taxon>Nematoda</taxon>
        <taxon>Chromadorea</taxon>
        <taxon>Rhabditida</taxon>
        <taxon>Rhabditina</taxon>
        <taxon>Rhabditomorpha</taxon>
        <taxon>Rhabditoidea</taxon>
        <taxon>Rhabditidae</taxon>
        <taxon>Peloderinae</taxon>
        <taxon>Caenorhabditis</taxon>
    </lineage>
</organism>
<name>E3LUB0_CAERE</name>
<evidence type="ECO:0000313" key="1">
    <source>
        <dbReference type="EMBL" id="EFP11321.1"/>
    </source>
</evidence>
<gene>
    <name evidence="1" type="ORF">CRE_31047</name>
</gene>
<dbReference type="OMA" id="AQICNHR"/>
<dbReference type="STRING" id="31234.E3LUB0"/>
<keyword evidence="2" id="KW-1185">Reference proteome</keyword>
<proteinExistence type="predicted"/>
<protein>
    <submittedName>
        <fullName evidence="1">Uncharacterized protein</fullName>
    </submittedName>
</protein>
<dbReference type="eggNOG" id="ENOG502TH97">
    <property type="taxonomic scope" value="Eukaryota"/>
</dbReference>
<dbReference type="Proteomes" id="UP000008281">
    <property type="component" value="Unassembled WGS sequence"/>
</dbReference>
<dbReference type="OrthoDB" id="5847150at2759"/>